<name>A0A3P7LYR4_DIBLA</name>
<proteinExistence type="predicted"/>
<sequence length="72" mass="8313">MSVLYLVKRTFSAFDKDCFAKVFGKFVRPKLEFAIQARSSWTADDLNSLEKVQNLGPDRAHYPLKHVRLIPT</sequence>
<dbReference type="OrthoDB" id="10063766at2759"/>
<accession>A0A3P7LYR4</accession>
<evidence type="ECO:0000313" key="1">
    <source>
        <dbReference type="EMBL" id="VDN16767.1"/>
    </source>
</evidence>
<organism evidence="1 2">
    <name type="scientific">Dibothriocephalus latus</name>
    <name type="common">Fish tapeworm</name>
    <name type="synonym">Diphyllobothrium latum</name>
    <dbReference type="NCBI Taxonomy" id="60516"/>
    <lineage>
        <taxon>Eukaryota</taxon>
        <taxon>Metazoa</taxon>
        <taxon>Spiralia</taxon>
        <taxon>Lophotrochozoa</taxon>
        <taxon>Platyhelminthes</taxon>
        <taxon>Cestoda</taxon>
        <taxon>Eucestoda</taxon>
        <taxon>Diphyllobothriidea</taxon>
        <taxon>Diphyllobothriidae</taxon>
        <taxon>Dibothriocephalus</taxon>
    </lineage>
</organism>
<gene>
    <name evidence="1" type="ORF">DILT_LOCUS12598</name>
</gene>
<protein>
    <submittedName>
        <fullName evidence="1">Uncharacterized protein</fullName>
    </submittedName>
</protein>
<keyword evidence="2" id="KW-1185">Reference proteome</keyword>
<dbReference type="AlphaFoldDB" id="A0A3P7LYR4"/>
<dbReference type="Proteomes" id="UP000281553">
    <property type="component" value="Unassembled WGS sequence"/>
</dbReference>
<dbReference type="EMBL" id="UYRU01067006">
    <property type="protein sequence ID" value="VDN16767.1"/>
    <property type="molecule type" value="Genomic_DNA"/>
</dbReference>
<evidence type="ECO:0000313" key="2">
    <source>
        <dbReference type="Proteomes" id="UP000281553"/>
    </source>
</evidence>
<reference evidence="1 2" key="1">
    <citation type="submission" date="2018-11" db="EMBL/GenBank/DDBJ databases">
        <authorList>
            <consortium name="Pathogen Informatics"/>
        </authorList>
    </citation>
    <scope>NUCLEOTIDE SEQUENCE [LARGE SCALE GENOMIC DNA]</scope>
</reference>